<organism evidence="1 2">
    <name type="scientific">Coffea arabica</name>
    <name type="common">Arabian coffee</name>
    <dbReference type="NCBI Taxonomy" id="13443"/>
    <lineage>
        <taxon>Eukaryota</taxon>
        <taxon>Viridiplantae</taxon>
        <taxon>Streptophyta</taxon>
        <taxon>Embryophyta</taxon>
        <taxon>Tracheophyta</taxon>
        <taxon>Spermatophyta</taxon>
        <taxon>Magnoliopsida</taxon>
        <taxon>eudicotyledons</taxon>
        <taxon>Gunneridae</taxon>
        <taxon>Pentapetalae</taxon>
        <taxon>asterids</taxon>
        <taxon>lamiids</taxon>
        <taxon>Gentianales</taxon>
        <taxon>Rubiaceae</taxon>
        <taxon>Ixoroideae</taxon>
        <taxon>Gardenieae complex</taxon>
        <taxon>Bertiereae - Coffeeae clade</taxon>
        <taxon>Coffeeae</taxon>
        <taxon>Coffea</taxon>
    </lineage>
</organism>
<evidence type="ECO:0000313" key="1">
    <source>
        <dbReference type="Proteomes" id="UP001652660"/>
    </source>
</evidence>
<dbReference type="GeneID" id="113689129"/>
<dbReference type="Proteomes" id="UP001652660">
    <property type="component" value="Chromosome 5c"/>
</dbReference>
<gene>
    <name evidence="2" type="primary">LOC113689129</name>
</gene>
<dbReference type="RefSeq" id="XP_027062756.1">
    <property type="nucleotide sequence ID" value="XM_027206955.1"/>
</dbReference>
<dbReference type="AlphaFoldDB" id="A0A6P6SAA7"/>
<dbReference type="PANTHER" id="PTHR33116">
    <property type="entry name" value="REVERSE TRANSCRIPTASE ZINC-BINDING DOMAIN-CONTAINING PROTEIN-RELATED-RELATED"/>
    <property type="match status" value="1"/>
</dbReference>
<name>A0A6P6SAA7_COFAR</name>
<reference evidence="2" key="2">
    <citation type="submission" date="2025-08" db="UniProtKB">
        <authorList>
            <consortium name="RefSeq"/>
        </authorList>
    </citation>
    <scope>IDENTIFICATION</scope>
    <source>
        <tissue evidence="2">Leaves</tissue>
    </source>
</reference>
<dbReference type="OrthoDB" id="913896at2759"/>
<dbReference type="PANTHER" id="PTHR33116:SF84">
    <property type="entry name" value="RNA-DIRECTED DNA POLYMERASE"/>
    <property type="match status" value="1"/>
</dbReference>
<keyword evidence="1" id="KW-1185">Reference proteome</keyword>
<reference evidence="1" key="1">
    <citation type="journal article" date="2025" name="Foods">
        <title>Unveiling the Microbial Signatures of Arabica Coffee Cherries: Insights into Ripeness Specific Diversity, Functional Traits, and Implications for Quality and Safety.</title>
        <authorList>
            <consortium name="RefSeq"/>
            <person name="Tenea G.N."/>
            <person name="Cifuentes V."/>
            <person name="Reyes P."/>
            <person name="Cevallos-Vallejos M."/>
        </authorList>
    </citation>
    <scope>NUCLEOTIDE SEQUENCE [LARGE SCALE GENOMIC DNA]</scope>
</reference>
<accession>A0A6P6SAA7</accession>
<protein>
    <submittedName>
        <fullName evidence="2">Uncharacterized protein</fullName>
    </submittedName>
</protein>
<evidence type="ECO:0000313" key="2">
    <source>
        <dbReference type="RefSeq" id="XP_027062756.1"/>
    </source>
</evidence>
<sequence length="380" mass="43455">MTERSPGNGVDHADPQYVPDRQEWLIDGFWHCIKNGKFTMRNVYHALIDLLEVNQKAQVGTSSDKDPLVHCRGFQGFRVPRGCPIVTHLGYADDVLVFSSANASSLRLVMSVLEEYEASSGQRVNKSKSYFLGHASLGRARRMVIQRITGFTSGSFPIRYLGYPLFYGRRKREYFAGLCQAVVRKIESWEHKLLSAGGRIVLVKHVLSVLPVYLLMAASPPKSVFREIEGWFSNFLWGESKWGLKCHWIRWQDLCVPREEGGLGFRRLEDVHTAFSIKLWWNFRSLSSLWSSFMKAKYCAQVHPNLVNHHGGSLVWRRMLTVRHLAELHIGWIGRSGGLNFWFDNWIGTGSLASRLDSVSDHLVADFLEDGQWNLSLLQQ</sequence>
<proteinExistence type="predicted"/>